<keyword evidence="5" id="KW-0819">tRNA processing</keyword>
<sequence length="279" mass="32194">VIGLDSRQIYSGMEIGTAQPTKKEQDTIPHHLIGIRSPEEPITSGEYAKLITATVRDVRKRGKEPIICGGSGLYYRAITKGIFKGSVSNLKVREQLEKEYDQEGGSVLLGKLQSVDPDYAKIVHPNNRRRLVRALEIYKATGKPLSIHFKKQKRSGEKGLTKFTVFLTCFFDELEKRIRQRTNIMLSNGWIEEVKNLQLKFQNKLLHPLDSIGYRQIIAYLNNKSTYERMVEDINLRTRQYAKRQLQWFSKESSDMRIELSGDFKKSDIADRVIRSWQG</sequence>
<dbReference type="GO" id="GO:0005524">
    <property type="term" value="F:ATP binding"/>
    <property type="evidence" value="ECO:0007669"/>
    <property type="project" value="UniProtKB-KW"/>
</dbReference>
<dbReference type="InterPro" id="IPR027417">
    <property type="entry name" value="P-loop_NTPase"/>
</dbReference>
<dbReference type="GO" id="GO:0052381">
    <property type="term" value="F:tRNA dimethylallyltransferase activity"/>
    <property type="evidence" value="ECO:0007669"/>
    <property type="project" value="UniProtKB-EC"/>
</dbReference>
<reference evidence="10" key="1">
    <citation type="submission" date="2018-05" db="EMBL/GenBank/DDBJ databases">
        <authorList>
            <person name="Lanie J.A."/>
            <person name="Ng W.-L."/>
            <person name="Kazmierczak K.M."/>
            <person name="Andrzejewski T.M."/>
            <person name="Davidsen T.M."/>
            <person name="Wayne K.J."/>
            <person name="Tettelin H."/>
            <person name="Glass J.I."/>
            <person name="Rusch D."/>
            <person name="Podicherti R."/>
            <person name="Tsui H.-C.T."/>
            <person name="Winkler M.E."/>
        </authorList>
    </citation>
    <scope>NUCLEOTIDE SEQUENCE</scope>
</reference>
<dbReference type="SUPFAM" id="SSF52540">
    <property type="entry name" value="P-loop containing nucleoside triphosphate hydrolases"/>
    <property type="match status" value="1"/>
</dbReference>
<comment type="catalytic activity">
    <reaction evidence="9">
        <text>adenosine(37) in tRNA + dimethylallyl diphosphate = N(6)-dimethylallyladenosine(37) in tRNA + diphosphate</text>
        <dbReference type="Rhea" id="RHEA:26482"/>
        <dbReference type="Rhea" id="RHEA-COMP:10162"/>
        <dbReference type="Rhea" id="RHEA-COMP:10375"/>
        <dbReference type="ChEBI" id="CHEBI:33019"/>
        <dbReference type="ChEBI" id="CHEBI:57623"/>
        <dbReference type="ChEBI" id="CHEBI:74411"/>
        <dbReference type="ChEBI" id="CHEBI:74415"/>
        <dbReference type="EC" id="2.5.1.75"/>
    </reaction>
</comment>
<evidence type="ECO:0000256" key="5">
    <source>
        <dbReference type="ARBA" id="ARBA00022694"/>
    </source>
</evidence>
<dbReference type="EC" id="2.5.1.75" evidence="3"/>
<dbReference type="AlphaFoldDB" id="A0A381N9T3"/>
<evidence type="ECO:0000256" key="7">
    <source>
        <dbReference type="ARBA" id="ARBA00022840"/>
    </source>
</evidence>
<dbReference type="PANTHER" id="PTHR11088">
    <property type="entry name" value="TRNA DIMETHYLALLYLTRANSFERASE"/>
    <property type="match status" value="1"/>
</dbReference>
<dbReference type="Gene3D" id="1.10.20.140">
    <property type="match status" value="1"/>
</dbReference>
<evidence type="ECO:0000256" key="2">
    <source>
        <dbReference type="ARBA" id="ARBA00005842"/>
    </source>
</evidence>
<gene>
    <name evidence="10" type="ORF">METZ01_LOCUS4129</name>
</gene>
<evidence type="ECO:0000256" key="9">
    <source>
        <dbReference type="ARBA" id="ARBA00049563"/>
    </source>
</evidence>
<proteinExistence type="inferred from homology"/>
<dbReference type="Gene3D" id="3.40.50.300">
    <property type="entry name" value="P-loop containing nucleotide triphosphate hydrolases"/>
    <property type="match status" value="1"/>
</dbReference>
<dbReference type="HAMAP" id="MF_00185">
    <property type="entry name" value="IPP_trans"/>
    <property type="match status" value="1"/>
</dbReference>
<dbReference type="GO" id="GO:0006400">
    <property type="term" value="P:tRNA modification"/>
    <property type="evidence" value="ECO:0007669"/>
    <property type="project" value="TreeGrafter"/>
</dbReference>
<dbReference type="InterPro" id="IPR039657">
    <property type="entry name" value="Dimethylallyltransferase"/>
</dbReference>
<dbReference type="NCBIfam" id="TIGR00174">
    <property type="entry name" value="miaA"/>
    <property type="match status" value="1"/>
</dbReference>
<keyword evidence="4" id="KW-0808">Transferase</keyword>
<accession>A0A381N9T3</accession>
<keyword evidence="7" id="KW-0067">ATP-binding</keyword>
<evidence type="ECO:0000256" key="3">
    <source>
        <dbReference type="ARBA" id="ARBA00012665"/>
    </source>
</evidence>
<keyword evidence="8" id="KW-0460">Magnesium</keyword>
<evidence type="ECO:0000256" key="4">
    <source>
        <dbReference type="ARBA" id="ARBA00022679"/>
    </source>
</evidence>
<dbReference type="PANTHER" id="PTHR11088:SF60">
    <property type="entry name" value="TRNA DIMETHYLALLYLTRANSFERASE"/>
    <property type="match status" value="1"/>
</dbReference>
<dbReference type="InterPro" id="IPR018022">
    <property type="entry name" value="IPT"/>
</dbReference>
<protein>
    <recommendedName>
        <fullName evidence="3">tRNA dimethylallyltransferase</fullName>
        <ecNumber evidence="3">2.5.1.75</ecNumber>
    </recommendedName>
</protein>
<comment type="similarity">
    <text evidence="2">Belongs to the IPP transferase family.</text>
</comment>
<name>A0A381N9T3_9ZZZZ</name>
<keyword evidence="6" id="KW-0547">Nucleotide-binding</keyword>
<feature type="non-terminal residue" evidence="10">
    <location>
        <position position="1"/>
    </location>
</feature>
<evidence type="ECO:0000256" key="6">
    <source>
        <dbReference type="ARBA" id="ARBA00022741"/>
    </source>
</evidence>
<evidence type="ECO:0000256" key="8">
    <source>
        <dbReference type="ARBA" id="ARBA00022842"/>
    </source>
</evidence>
<dbReference type="Pfam" id="PF01715">
    <property type="entry name" value="IPPT"/>
    <property type="match status" value="1"/>
</dbReference>
<organism evidence="10">
    <name type="scientific">marine metagenome</name>
    <dbReference type="NCBI Taxonomy" id="408172"/>
    <lineage>
        <taxon>unclassified sequences</taxon>
        <taxon>metagenomes</taxon>
        <taxon>ecological metagenomes</taxon>
    </lineage>
</organism>
<dbReference type="EMBL" id="UINC01000215">
    <property type="protein sequence ID" value="SUZ51275.1"/>
    <property type="molecule type" value="Genomic_DNA"/>
</dbReference>
<evidence type="ECO:0000313" key="10">
    <source>
        <dbReference type="EMBL" id="SUZ51275.1"/>
    </source>
</evidence>
<comment type="cofactor">
    <cofactor evidence="1">
        <name>Mg(2+)</name>
        <dbReference type="ChEBI" id="CHEBI:18420"/>
    </cofactor>
</comment>
<evidence type="ECO:0000256" key="1">
    <source>
        <dbReference type="ARBA" id="ARBA00001946"/>
    </source>
</evidence>